<dbReference type="GO" id="GO:0010507">
    <property type="term" value="P:negative regulation of autophagy"/>
    <property type="evidence" value="ECO:0007669"/>
    <property type="project" value="TreeGrafter"/>
</dbReference>
<keyword evidence="3 4" id="KW-0342">GTP-binding</keyword>
<dbReference type="GO" id="GO:0009267">
    <property type="term" value="P:cellular response to starvation"/>
    <property type="evidence" value="ECO:0007669"/>
    <property type="project" value="TreeGrafter"/>
</dbReference>
<keyword evidence="6" id="KW-1185">Reference proteome</keyword>
<dbReference type="OrthoDB" id="26136at2759"/>
<dbReference type="EMBL" id="SEOQ01000041">
    <property type="protein sequence ID" value="TFY71682.1"/>
    <property type="molecule type" value="Genomic_DNA"/>
</dbReference>
<evidence type="ECO:0000256" key="3">
    <source>
        <dbReference type="ARBA" id="ARBA00023134"/>
    </source>
</evidence>
<dbReference type="GO" id="GO:0003924">
    <property type="term" value="F:GTPase activity"/>
    <property type="evidence" value="ECO:0007669"/>
    <property type="project" value="UniProtKB-UniRule"/>
</dbReference>
<dbReference type="InterPro" id="IPR027417">
    <property type="entry name" value="P-loop_NTPase"/>
</dbReference>
<protein>
    <recommendedName>
        <fullName evidence="4">GTP-binding protein</fullName>
    </recommendedName>
</protein>
<dbReference type="SUPFAM" id="SSF52540">
    <property type="entry name" value="P-loop containing nucleoside triphosphate hydrolases"/>
    <property type="match status" value="1"/>
</dbReference>
<evidence type="ECO:0000313" key="6">
    <source>
        <dbReference type="Proteomes" id="UP000298327"/>
    </source>
</evidence>
<dbReference type="Proteomes" id="UP000298327">
    <property type="component" value="Unassembled WGS sequence"/>
</dbReference>
<dbReference type="PANTHER" id="PTHR11259:SF2">
    <property type="entry name" value="GH16429P"/>
    <property type="match status" value="1"/>
</dbReference>
<dbReference type="InterPro" id="IPR006762">
    <property type="entry name" value="Gtr1_RagA"/>
</dbReference>
<evidence type="ECO:0000256" key="4">
    <source>
        <dbReference type="RuleBase" id="RU367014"/>
    </source>
</evidence>
<dbReference type="GO" id="GO:0005634">
    <property type="term" value="C:nucleus"/>
    <property type="evidence" value="ECO:0007669"/>
    <property type="project" value="TreeGrafter"/>
</dbReference>
<comment type="subunit">
    <text evidence="4">Component of the GSE complex.</text>
</comment>
<dbReference type="Gene3D" id="3.30.450.190">
    <property type="match status" value="1"/>
</dbReference>
<proteinExistence type="inferred from homology"/>
<evidence type="ECO:0000256" key="1">
    <source>
        <dbReference type="ARBA" id="ARBA00007756"/>
    </source>
</evidence>
<reference evidence="5 6" key="1">
    <citation type="submission" date="2019-02" db="EMBL/GenBank/DDBJ databases">
        <title>Genome sequencing of the rare red list fungi Dentipellis fragilis.</title>
        <authorList>
            <person name="Buettner E."/>
            <person name="Kellner H."/>
        </authorList>
    </citation>
    <scope>NUCLEOTIDE SEQUENCE [LARGE SCALE GENOMIC DNA]</scope>
    <source>
        <strain evidence="5 6">DSM 105465</strain>
    </source>
</reference>
<evidence type="ECO:0000256" key="2">
    <source>
        <dbReference type="ARBA" id="ARBA00022741"/>
    </source>
</evidence>
<comment type="caution">
    <text evidence="5">The sequence shown here is derived from an EMBL/GenBank/DDBJ whole genome shotgun (WGS) entry which is preliminary data.</text>
</comment>
<keyword evidence="2 4" id="KW-0547">Nucleotide-binding</keyword>
<dbReference type="GO" id="GO:0005525">
    <property type="term" value="F:GTP binding"/>
    <property type="evidence" value="ECO:0007669"/>
    <property type="project" value="UniProtKB-UniRule"/>
</dbReference>
<dbReference type="AlphaFoldDB" id="A0A4Y9ZAV6"/>
<dbReference type="GO" id="GO:1990131">
    <property type="term" value="C:Gtr1-Gtr2 GTPase complex"/>
    <property type="evidence" value="ECO:0007669"/>
    <property type="project" value="UniProtKB-UniRule"/>
</dbReference>
<dbReference type="STRING" id="205917.A0A4Y9ZAV6"/>
<dbReference type="Pfam" id="PF04670">
    <property type="entry name" value="Gtr1_RagA"/>
    <property type="match status" value="2"/>
</dbReference>
<comment type="function">
    <text evidence="4">GTPase involved in activation of the TORC1 signaling pathway, which promotes growth and represses autophagy in nutrient-rich conditions.</text>
</comment>
<dbReference type="GO" id="GO:1904263">
    <property type="term" value="P:positive regulation of TORC1 signaling"/>
    <property type="evidence" value="ECO:0007669"/>
    <property type="project" value="TreeGrafter"/>
</dbReference>
<comment type="similarity">
    <text evidence="1 4">Belongs to the GTR/RAG GTP-binding protein family.</text>
</comment>
<sequence length="365" mass="41668">MPPSTDPPSSPHSPIDRTKILILGQRRSGKTSIVQVLFNDGNPKETFYLEPTTRIAKFTYEYHRHPARDMGLSWEHLPRRPQPPIAVCFYHLRDRYPGDLLRLGSAGRHPSHADSPHCTLQDSYQQPIARLLEFFTTAFGENPDMPLEVFVHKSEAFTDDYKIENFRLIHLRVNEELDDISPEYEQMPLNFHLTSIYDHSINEAFSKVLHRLIDSLPYLEQLLNVFVANSQASKTFLFDVKSRLYVATDASPVDTGTHNLCCDFVKTLTAFGPLYKSVSESPRRIQECPNSKPLFYPSAAMSLAPPSMGTTLTYHLITPQLALLSVLPTLVYESKRGLVEYNVVFFREGVQEIWQVEKDARTGQL</sequence>
<gene>
    <name evidence="5" type="ORF">EVG20_g1332</name>
</gene>
<organism evidence="5 6">
    <name type="scientific">Dentipellis fragilis</name>
    <dbReference type="NCBI Taxonomy" id="205917"/>
    <lineage>
        <taxon>Eukaryota</taxon>
        <taxon>Fungi</taxon>
        <taxon>Dikarya</taxon>
        <taxon>Basidiomycota</taxon>
        <taxon>Agaricomycotina</taxon>
        <taxon>Agaricomycetes</taxon>
        <taxon>Russulales</taxon>
        <taxon>Hericiaceae</taxon>
        <taxon>Dentipellis</taxon>
    </lineage>
</organism>
<evidence type="ECO:0000313" key="5">
    <source>
        <dbReference type="EMBL" id="TFY71682.1"/>
    </source>
</evidence>
<dbReference type="PANTHER" id="PTHR11259">
    <property type="entry name" value="RAS-RELATED GTP BINDING RAG/GTR YEAST"/>
    <property type="match status" value="1"/>
</dbReference>
<name>A0A4Y9ZAV6_9AGAM</name>
<accession>A0A4Y9ZAV6</accession>
<dbReference type="Gene3D" id="3.40.50.300">
    <property type="entry name" value="P-loop containing nucleotide triphosphate hydrolases"/>
    <property type="match status" value="2"/>
</dbReference>